<dbReference type="PROSITE" id="PS51257">
    <property type="entry name" value="PROKAR_LIPOPROTEIN"/>
    <property type="match status" value="1"/>
</dbReference>
<organism evidence="2 3">
    <name type="scientific">Angustibacter aerolatus</name>
    <dbReference type="NCBI Taxonomy" id="1162965"/>
    <lineage>
        <taxon>Bacteria</taxon>
        <taxon>Bacillati</taxon>
        <taxon>Actinomycetota</taxon>
        <taxon>Actinomycetes</taxon>
        <taxon>Kineosporiales</taxon>
        <taxon>Kineosporiaceae</taxon>
    </lineage>
</organism>
<accession>A0ABQ6JNA7</accession>
<comment type="caution">
    <text evidence="2">The sequence shown here is derived from an EMBL/GenBank/DDBJ whole genome shotgun (WGS) entry which is preliminary data.</text>
</comment>
<dbReference type="Gene3D" id="3.90.1210.10">
    <property type="entry name" value="Antifreeze-like/N-acetylneuraminic acid synthase C-terminal domain"/>
    <property type="match status" value="1"/>
</dbReference>
<proteinExistence type="predicted"/>
<evidence type="ECO:0000313" key="2">
    <source>
        <dbReference type="EMBL" id="GMA88161.1"/>
    </source>
</evidence>
<evidence type="ECO:0000313" key="3">
    <source>
        <dbReference type="Proteomes" id="UP001157017"/>
    </source>
</evidence>
<protein>
    <recommendedName>
        <fullName evidence="1">SAF domain-containing protein</fullName>
    </recommendedName>
</protein>
<feature type="domain" description="SAF" evidence="1">
    <location>
        <begin position="42"/>
        <end position="94"/>
    </location>
</feature>
<keyword evidence="3" id="KW-1185">Reference proteome</keyword>
<name>A0ABQ6JNA7_9ACTN</name>
<sequence>MNPRQRRGLVMLVLAALGACAVFLGVASYVAQVNAEVGPRTKVYVAARDIPPFAAVTPQDLRTVEIPTKYVTDTTVTREADFLGQKTFTTVKSGSTSRRR</sequence>
<evidence type="ECO:0000259" key="1">
    <source>
        <dbReference type="Pfam" id="PF08666"/>
    </source>
</evidence>
<dbReference type="Pfam" id="PF08666">
    <property type="entry name" value="SAF"/>
    <property type="match status" value="1"/>
</dbReference>
<dbReference type="CDD" id="cd11614">
    <property type="entry name" value="SAF_CpaB_FlgA_like"/>
    <property type="match status" value="1"/>
</dbReference>
<gene>
    <name evidence="2" type="ORF">GCM10025868_34110</name>
</gene>
<reference evidence="3" key="1">
    <citation type="journal article" date="2019" name="Int. J. Syst. Evol. Microbiol.">
        <title>The Global Catalogue of Microorganisms (GCM) 10K type strain sequencing project: providing services to taxonomists for standard genome sequencing and annotation.</title>
        <authorList>
            <consortium name="The Broad Institute Genomics Platform"/>
            <consortium name="The Broad Institute Genome Sequencing Center for Infectious Disease"/>
            <person name="Wu L."/>
            <person name="Ma J."/>
        </authorList>
    </citation>
    <scope>NUCLEOTIDE SEQUENCE [LARGE SCALE GENOMIC DNA]</scope>
    <source>
        <strain evidence="3">NBRC 108730</strain>
    </source>
</reference>
<dbReference type="InterPro" id="IPR013974">
    <property type="entry name" value="SAF"/>
</dbReference>
<dbReference type="EMBL" id="BSUZ01000001">
    <property type="protein sequence ID" value="GMA88161.1"/>
    <property type="molecule type" value="Genomic_DNA"/>
</dbReference>
<dbReference type="Proteomes" id="UP001157017">
    <property type="component" value="Unassembled WGS sequence"/>
</dbReference>